<keyword evidence="1" id="KW-0808">Transferase</keyword>
<feature type="region of interest" description="Disordered" evidence="3">
    <location>
        <begin position="273"/>
        <end position="311"/>
    </location>
</feature>
<evidence type="ECO:0000256" key="3">
    <source>
        <dbReference type="SAM" id="MobiDB-lite"/>
    </source>
</evidence>
<feature type="compositionally biased region" description="Polar residues" evidence="3">
    <location>
        <begin position="122"/>
        <end position="132"/>
    </location>
</feature>
<dbReference type="Pfam" id="PF00179">
    <property type="entry name" value="UQ_con"/>
    <property type="match status" value="1"/>
</dbReference>
<dbReference type="CDD" id="cd23810">
    <property type="entry name" value="UBCc_BIRC6"/>
    <property type="match status" value="1"/>
</dbReference>
<keyword evidence="6" id="KW-1185">Reference proteome</keyword>
<feature type="compositionally biased region" description="Basic residues" evidence="3">
    <location>
        <begin position="1"/>
        <end position="11"/>
    </location>
</feature>
<evidence type="ECO:0000256" key="1">
    <source>
        <dbReference type="ARBA" id="ARBA00022679"/>
    </source>
</evidence>
<dbReference type="InterPro" id="IPR016135">
    <property type="entry name" value="UBQ-conjugating_enzyme/RWD"/>
</dbReference>
<proteinExistence type="predicted"/>
<reference evidence="5 6" key="1">
    <citation type="submission" date="2024-01" db="EMBL/GenBank/DDBJ databases">
        <title>A draft genome for the cacao thread blight pathogen Marasmiellus scandens.</title>
        <authorList>
            <person name="Baruah I.K."/>
            <person name="Leung J."/>
            <person name="Bukari Y."/>
            <person name="Amoako-Attah I."/>
            <person name="Meinhardt L.W."/>
            <person name="Bailey B.A."/>
            <person name="Cohen S.P."/>
        </authorList>
    </citation>
    <scope>NUCLEOTIDE SEQUENCE [LARGE SCALE GENOMIC DNA]</scope>
    <source>
        <strain evidence="5 6">GH-19</strain>
    </source>
</reference>
<feature type="region of interest" description="Disordered" evidence="3">
    <location>
        <begin position="117"/>
        <end position="147"/>
    </location>
</feature>
<comment type="caution">
    <text evidence="5">The sequence shown here is derived from an EMBL/GenBank/DDBJ whole genome shotgun (WGS) entry which is preliminary data.</text>
</comment>
<protein>
    <recommendedName>
        <fullName evidence="4">UBC core domain-containing protein</fullName>
    </recommendedName>
</protein>
<evidence type="ECO:0000259" key="4">
    <source>
        <dbReference type="PROSITE" id="PS50127"/>
    </source>
</evidence>
<dbReference type="Proteomes" id="UP001498398">
    <property type="component" value="Unassembled WGS sequence"/>
</dbReference>
<gene>
    <name evidence="5" type="ORF">VKT23_005525</name>
</gene>
<feature type="compositionally biased region" description="Polar residues" evidence="3">
    <location>
        <begin position="69"/>
        <end position="95"/>
    </location>
</feature>
<organism evidence="5 6">
    <name type="scientific">Marasmiellus scandens</name>
    <dbReference type="NCBI Taxonomy" id="2682957"/>
    <lineage>
        <taxon>Eukaryota</taxon>
        <taxon>Fungi</taxon>
        <taxon>Dikarya</taxon>
        <taxon>Basidiomycota</taxon>
        <taxon>Agaricomycotina</taxon>
        <taxon>Agaricomycetes</taxon>
        <taxon>Agaricomycetidae</taxon>
        <taxon>Agaricales</taxon>
        <taxon>Marasmiineae</taxon>
        <taxon>Omphalotaceae</taxon>
        <taxon>Marasmiellus</taxon>
    </lineage>
</organism>
<accession>A0ABR1JQC8</accession>
<feature type="compositionally biased region" description="Basic and acidic residues" evidence="3">
    <location>
        <begin position="57"/>
        <end position="68"/>
    </location>
</feature>
<feature type="domain" description="UBC core" evidence="4">
    <location>
        <begin position="582"/>
        <end position="742"/>
    </location>
</feature>
<keyword evidence="2" id="KW-0833">Ubl conjugation pathway</keyword>
<evidence type="ECO:0000313" key="6">
    <source>
        <dbReference type="Proteomes" id="UP001498398"/>
    </source>
</evidence>
<dbReference type="Gene3D" id="3.10.110.10">
    <property type="entry name" value="Ubiquitin Conjugating Enzyme"/>
    <property type="match status" value="1"/>
</dbReference>
<dbReference type="SMART" id="SM00212">
    <property type="entry name" value="UBCc"/>
    <property type="match status" value="1"/>
</dbReference>
<dbReference type="SUPFAM" id="SSF54495">
    <property type="entry name" value="UBC-like"/>
    <property type="match status" value="1"/>
</dbReference>
<dbReference type="InterPro" id="IPR000608">
    <property type="entry name" value="UBC"/>
</dbReference>
<sequence length="809" mass="90354">MSPARKNKRTRERSPINEDARKRARKSSQNVPDSDVIIVDDSDDDDLTAILARIKEQEESERLAKELNEQWNGAGSSAEVGSSNGGRESSTNGHATSDIEDDEAIARRLQKEWDDAERLNGVNGSAEPSTSKLPPVSHVESFTSEDTAPDQRLLQYKEVFTAERPCTKCQKSVRSPRGYVVFKSGDEDIQPTLGLLLHAPCSSCSTNHCRGCFSPQVCSISCRGKTSNSKCTVHLCCARVRAIALFEVLGGFDRQFLGERANSQSRAFDMATKNKGSASNSVGPGGTGYGSEDYGHRGYGSRSGSKKYETRHDKRNKELASHFEEIIIRALRIVTSLLPAPYSDSAEVFDMLPHPSIGSLISLSQIPDLLSQLLRNDSVTDWSNRSTTYYSMLALLRRMADCELTLQVLVEPRWQMSKGQGIENWMWDENDIEWAMTSDRKPDRAPALYEHFKKLRKQSQAFISGASQLMDYDENSEETVMATSLCGDIIAAGDDIERAITVLGGSFSGAEVGASEEPRPAGKGKKRDDNVNLERVYSQACENLAFHHIPLGIPDDTAGWRYPDYNYADLLKSTQNSTRSPKDRLHLVKELAVMATSLPPGIWVRVDEVRNDCIKIMIAGPEGTPYANGLFEFDCFMPINYPQVPPQMHLRTTGKGSVRFNPNLYDSGKVCLSLLGTWSGRPEEQWSPYRSTLLQVLVSIQSMILIDLPYFNEPGYGQANPKSPASIKYNKNIALQTTKWAIIEWLQDSYQDSIWADVIHSHFTIREDLIRKQISNWSKADQAFEHQSLLADFDKGMAFLKQRKTLPGR</sequence>
<dbReference type="PROSITE" id="PS50127">
    <property type="entry name" value="UBC_2"/>
    <property type="match status" value="1"/>
</dbReference>
<feature type="region of interest" description="Disordered" evidence="3">
    <location>
        <begin position="1"/>
        <end position="45"/>
    </location>
</feature>
<name>A0ABR1JQC8_9AGAR</name>
<dbReference type="EMBL" id="JBANRG010000006">
    <property type="protein sequence ID" value="KAK7465550.1"/>
    <property type="molecule type" value="Genomic_DNA"/>
</dbReference>
<evidence type="ECO:0000256" key="2">
    <source>
        <dbReference type="ARBA" id="ARBA00022786"/>
    </source>
</evidence>
<feature type="region of interest" description="Disordered" evidence="3">
    <location>
        <begin position="57"/>
        <end position="102"/>
    </location>
</feature>
<feature type="compositionally biased region" description="Basic and acidic residues" evidence="3">
    <location>
        <begin position="12"/>
        <end position="21"/>
    </location>
</feature>
<dbReference type="PANTHER" id="PTHR46116">
    <property type="entry name" value="(E3-INDEPENDENT) E2 UBIQUITIN-CONJUGATING ENZYME"/>
    <property type="match status" value="1"/>
</dbReference>
<evidence type="ECO:0000313" key="5">
    <source>
        <dbReference type="EMBL" id="KAK7465550.1"/>
    </source>
</evidence>